<organism evidence="8 9">
    <name type="scientific">Candidatus Stercoripulliclostridium merdipullorum</name>
    <dbReference type="NCBI Taxonomy" id="2840952"/>
    <lineage>
        <taxon>Bacteria</taxon>
        <taxon>Bacillati</taxon>
        <taxon>Bacillota</taxon>
        <taxon>Clostridia</taxon>
        <taxon>Eubacteriales</taxon>
        <taxon>Candidatus Stercoripulliclostridium</taxon>
    </lineage>
</organism>
<dbReference type="SUPFAM" id="SSF52540">
    <property type="entry name" value="P-loop containing nucleoside triphosphate hydrolases"/>
    <property type="match status" value="1"/>
</dbReference>
<keyword evidence="6" id="KW-0472">Membrane</keyword>
<dbReference type="PANTHER" id="PTHR42788">
    <property type="entry name" value="TAURINE IMPORT ATP-BINDING PROTEIN-RELATED"/>
    <property type="match status" value="1"/>
</dbReference>
<reference evidence="8" key="1">
    <citation type="submission" date="2020-10" db="EMBL/GenBank/DDBJ databases">
        <authorList>
            <person name="Gilroy R."/>
        </authorList>
    </citation>
    <scope>NUCLEOTIDE SEQUENCE</scope>
    <source>
        <strain evidence="8">23406</strain>
    </source>
</reference>
<dbReference type="PROSITE" id="PS50893">
    <property type="entry name" value="ABC_TRANSPORTER_2"/>
    <property type="match status" value="1"/>
</dbReference>
<dbReference type="GO" id="GO:0005524">
    <property type="term" value="F:ATP binding"/>
    <property type="evidence" value="ECO:0007669"/>
    <property type="project" value="UniProtKB-KW"/>
</dbReference>
<evidence type="ECO:0000256" key="3">
    <source>
        <dbReference type="ARBA" id="ARBA00022475"/>
    </source>
</evidence>
<evidence type="ECO:0000256" key="6">
    <source>
        <dbReference type="ARBA" id="ARBA00023136"/>
    </source>
</evidence>
<keyword evidence="5 8" id="KW-0067">ATP-binding</keyword>
<dbReference type="InterPro" id="IPR017871">
    <property type="entry name" value="ABC_transporter-like_CS"/>
</dbReference>
<evidence type="ECO:0000256" key="1">
    <source>
        <dbReference type="ARBA" id="ARBA00004202"/>
    </source>
</evidence>
<name>A0A9D1SXB9_9FIRM</name>
<dbReference type="GO" id="GO:0005886">
    <property type="term" value="C:plasma membrane"/>
    <property type="evidence" value="ECO:0007669"/>
    <property type="project" value="UniProtKB-SubCell"/>
</dbReference>
<evidence type="ECO:0000313" key="8">
    <source>
        <dbReference type="EMBL" id="HIU99530.1"/>
    </source>
</evidence>
<dbReference type="Gene3D" id="3.40.50.300">
    <property type="entry name" value="P-loop containing nucleotide triphosphate hydrolases"/>
    <property type="match status" value="1"/>
</dbReference>
<dbReference type="Proteomes" id="UP000886891">
    <property type="component" value="Unassembled WGS sequence"/>
</dbReference>
<dbReference type="InterPro" id="IPR050166">
    <property type="entry name" value="ABC_transporter_ATP-bind"/>
</dbReference>
<keyword evidence="4" id="KW-0547">Nucleotide-binding</keyword>
<comment type="caution">
    <text evidence="8">The sequence shown here is derived from an EMBL/GenBank/DDBJ whole genome shotgun (WGS) entry which is preliminary data.</text>
</comment>
<evidence type="ECO:0000256" key="4">
    <source>
        <dbReference type="ARBA" id="ARBA00022741"/>
    </source>
</evidence>
<dbReference type="SMART" id="SM00382">
    <property type="entry name" value="AAA"/>
    <property type="match status" value="1"/>
</dbReference>
<keyword evidence="3" id="KW-1003">Cell membrane</keyword>
<protein>
    <submittedName>
        <fullName evidence="8">ABC transporter ATP-binding protein</fullName>
    </submittedName>
</protein>
<dbReference type="InterPro" id="IPR003593">
    <property type="entry name" value="AAA+_ATPase"/>
</dbReference>
<dbReference type="InterPro" id="IPR003439">
    <property type="entry name" value="ABC_transporter-like_ATP-bd"/>
</dbReference>
<gene>
    <name evidence="8" type="ORF">IAB14_00255</name>
</gene>
<dbReference type="Pfam" id="PF00005">
    <property type="entry name" value="ABC_tran"/>
    <property type="match status" value="1"/>
</dbReference>
<evidence type="ECO:0000313" key="9">
    <source>
        <dbReference type="Proteomes" id="UP000886891"/>
    </source>
</evidence>
<feature type="domain" description="ABC transporter" evidence="7">
    <location>
        <begin position="2"/>
        <end position="221"/>
    </location>
</feature>
<sequence length="236" mass="26252">MIELKEISKRYGDTVVFDRFSMTVESGKILAVVGNSGSGKTTLLNILCGLIEADGKVFSDETGFSYIFQNTTLVPSLTVKGNLDLVLKHKIPDRVTREKLIGEMLQSVELEALADRYPLTLSGGQAQRVSMARAFAYPASAILMDEPFKGLDLRLKAKLIASFHALWEKERRTVVFVTHEIEEALLLADRIVVLGGAPARIIGDFEPGVDRASRIAGDPRFSQLRAEIYDRFYREN</sequence>
<proteinExistence type="predicted"/>
<dbReference type="InterPro" id="IPR027417">
    <property type="entry name" value="P-loop_NTPase"/>
</dbReference>
<evidence type="ECO:0000256" key="2">
    <source>
        <dbReference type="ARBA" id="ARBA00022448"/>
    </source>
</evidence>
<dbReference type="GO" id="GO:0016887">
    <property type="term" value="F:ATP hydrolysis activity"/>
    <property type="evidence" value="ECO:0007669"/>
    <property type="project" value="InterPro"/>
</dbReference>
<dbReference type="EMBL" id="DVOH01000003">
    <property type="protein sequence ID" value="HIU99530.1"/>
    <property type="molecule type" value="Genomic_DNA"/>
</dbReference>
<dbReference type="AlphaFoldDB" id="A0A9D1SXB9"/>
<evidence type="ECO:0000256" key="5">
    <source>
        <dbReference type="ARBA" id="ARBA00022840"/>
    </source>
</evidence>
<comment type="subcellular location">
    <subcellularLocation>
        <location evidence="1">Cell membrane</location>
        <topology evidence="1">Peripheral membrane protein</topology>
    </subcellularLocation>
</comment>
<dbReference type="PANTHER" id="PTHR42788:SF7">
    <property type="entry name" value="NITRATE ABC TRANSPORTER ATP-BINDING PROTEIN"/>
    <property type="match status" value="1"/>
</dbReference>
<accession>A0A9D1SXB9</accession>
<dbReference type="PROSITE" id="PS00211">
    <property type="entry name" value="ABC_TRANSPORTER_1"/>
    <property type="match status" value="1"/>
</dbReference>
<keyword evidence="2" id="KW-0813">Transport</keyword>
<evidence type="ECO:0000259" key="7">
    <source>
        <dbReference type="PROSITE" id="PS50893"/>
    </source>
</evidence>
<reference evidence="8" key="2">
    <citation type="journal article" date="2021" name="PeerJ">
        <title>Extensive microbial diversity within the chicken gut microbiome revealed by metagenomics and culture.</title>
        <authorList>
            <person name="Gilroy R."/>
            <person name="Ravi A."/>
            <person name="Getino M."/>
            <person name="Pursley I."/>
            <person name="Horton D.L."/>
            <person name="Alikhan N.F."/>
            <person name="Baker D."/>
            <person name="Gharbi K."/>
            <person name="Hall N."/>
            <person name="Watson M."/>
            <person name="Adriaenssens E.M."/>
            <person name="Foster-Nyarko E."/>
            <person name="Jarju S."/>
            <person name="Secka A."/>
            <person name="Antonio M."/>
            <person name="Oren A."/>
            <person name="Chaudhuri R.R."/>
            <person name="La Ragione R."/>
            <person name="Hildebrand F."/>
            <person name="Pallen M.J."/>
        </authorList>
    </citation>
    <scope>NUCLEOTIDE SEQUENCE</scope>
    <source>
        <strain evidence="8">23406</strain>
    </source>
</reference>